<dbReference type="EMBL" id="LVLJ01000655">
    <property type="protein sequence ID" value="OAE33391.1"/>
    <property type="molecule type" value="Genomic_DNA"/>
</dbReference>
<keyword evidence="3" id="KW-1185">Reference proteome</keyword>
<gene>
    <name evidence="2" type="ORF">AXG93_2852s1100</name>
</gene>
<feature type="region of interest" description="Disordered" evidence="1">
    <location>
        <begin position="100"/>
        <end position="121"/>
    </location>
</feature>
<evidence type="ECO:0000313" key="2">
    <source>
        <dbReference type="EMBL" id="OAE33391.1"/>
    </source>
</evidence>
<evidence type="ECO:0000313" key="3">
    <source>
        <dbReference type="Proteomes" id="UP000077202"/>
    </source>
</evidence>
<reference evidence="2" key="1">
    <citation type="submission" date="2016-03" db="EMBL/GenBank/DDBJ databases">
        <title>Mechanisms controlling the formation of the plant cell surface in tip-growing cells are functionally conserved among land plants.</title>
        <authorList>
            <person name="Honkanen S."/>
            <person name="Jones V.A."/>
            <person name="Morieri G."/>
            <person name="Champion C."/>
            <person name="Hetherington A.J."/>
            <person name="Kelly S."/>
            <person name="Saint-Marcoux D."/>
            <person name="Proust H."/>
            <person name="Prescott H."/>
            <person name="Dolan L."/>
        </authorList>
    </citation>
    <scope>NUCLEOTIDE SEQUENCE [LARGE SCALE GENOMIC DNA]</scope>
    <source>
        <tissue evidence="2">Whole gametophyte</tissue>
    </source>
</reference>
<sequence>MRGVGKLVRGIFCGHEGHRRWRSDLTSGRDATTEVSAPERIQKTANLFGQHDGDRCTEPGRVRRESVTDRGPDGAPGVSGTCPVEARELVRCAREADAGRRAPGGVGEARGPALSPRAGRVGKGPALVPCTSWRVCGCPGAWALHHSVQSGSSRASTNATPASRDFRFHPCHARLCPSRGCALKSSATVLPPLAPSAWPAYVRWGEYSPGAGRIGGATAGGSSGCPRNDCGSLHLNGSRGGGGGIRSGS</sequence>
<proteinExistence type="predicted"/>
<accession>A0A176WL83</accession>
<comment type="caution">
    <text evidence="2">The sequence shown here is derived from an EMBL/GenBank/DDBJ whole genome shotgun (WGS) entry which is preliminary data.</text>
</comment>
<dbReference type="AlphaFoldDB" id="A0A176WL83"/>
<feature type="region of interest" description="Disordered" evidence="1">
    <location>
        <begin position="59"/>
        <end position="80"/>
    </location>
</feature>
<feature type="compositionally biased region" description="Basic and acidic residues" evidence="1">
    <location>
        <begin position="59"/>
        <end position="72"/>
    </location>
</feature>
<dbReference type="Proteomes" id="UP000077202">
    <property type="component" value="Unassembled WGS sequence"/>
</dbReference>
<organism evidence="2 3">
    <name type="scientific">Marchantia polymorpha subsp. ruderalis</name>
    <dbReference type="NCBI Taxonomy" id="1480154"/>
    <lineage>
        <taxon>Eukaryota</taxon>
        <taxon>Viridiplantae</taxon>
        <taxon>Streptophyta</taxon>
        <taxon>Embryophyta</taxon>
        <taxon>Marchantiophyta</taxon>
        <taxon>Marchantiopsida</taxon>
        <taxon>Marchantiidae</taxon>
        <taxon>Marchantiales</taxon>
        <taxon>Marchantiaceae</taxon>
        <taxon>Marchantia</taxon>
    </lineage>
</organism>
<protein>
    <submittedName>
        <fullName evidence="2">Uncharacterized protein</fullName>
    </submittedName>
</protein>
<name>A0A176WL83_MARPO</name>
<evidence type="ECO:0000256" key="1">
    <source>
        <dbReference type="SAM" id="MobiDB-lite"/>
    </source>
</evidence>